<dbReference type="InterPro" id="IPR014833">
    <property type="entry name" value="TnsA_N"/>
</dbReference>
<comment type="caution">
    <text evidence="2">The sequence shown here is derived from an EMBL/GenBank/DDBJ whole genome shotgun (WGS) entry which is preliminary data.</text>
</comment>
<dbReference type="EMBL" id="JAHZSS010000015">
    <property type="protein sequence ID" value="MBW8191822.1"/>
    <property type="molecule type" value="Genomic_DNA"/>
</dbReference>
<protein>
    <submittedName>
        <fullName evidence="2">TnsA endonuclease N-terminal domain-containing protein</fullName>
    </submittedName>
</protein>
<keyword evidence="3" id="KW-1185">Reference proteome</keyword>
<dbReference type="InterPro" id="IPR011335">
    <property type="entry name" value="Restrct_endonuc-II-like"/>
</dbReference>
<dbReference type="Proteomes" id="UP001166251">
    <property type="component" value="Unassembled WGS sequence"/>
</dbReference>
<evidence type="ECO:0000313" key="2">
    <source>
        <dbReference type="EMBL" id="MBW8191822.1"/>
    </source>
</evidence>
<keyword evidence="2" id="KW-0378">Hydrolase</keyword>
<feature type="domain" description="TnsA endonuclease N-terminal" evidence="1">
    <location>
        <begin position="73"/>
        <end position="179"/>
    </location>
</feature>
<dbReference type="SUPFAM" id="SSF52980">
    <property type="entry name" value="Restriction endonuclease-like"/>
    <property type="match status" value="1"/>
</dbReference>
<reference evidence="2" key="1">
    <citation type="submission" date="2021-07" db="EMBL/GenBank/DDBJ databases">
        <title>Neiella marina sp. nov., isolated from the intestinal content of sea cucumber Apostichopus japonicus.</title>
        <authorList>
            <person name="Bai X."/>
        </authorList>
    </citation>
    <scope>NUCLEOTIDE SEQUENCE</scope>
    <source>
        <strain evidence="2">126</strain>
    </source>
</reference>
<accession>A0ABS7EHK8</accession>
<keyword evidence="2" id="KW-0255">Endonuclease</keyword>
<dbReference type="RefSeq" id="WP_220104498.1">
    <property type="nucleotide sequence ID" value="NZ_JAHZSS010000015.1"/>
</dbReference>
<evidence type="ECO:0000259" key="1">
    <source>
        <dbReference type="Pfam" id="PF08722"/>
    </source>
</evidence>
<gene>
    <name evidence="2" type="ORF">K0504_12320</name>
</gene>
<organism evidence="2 3">
    <name type="scientific">Neiella holothuriorum</name>
    <dbReference type="NCBI Taxonomy" id="2870530"/>
    <lineage>
        <taxon>Bacteria</taxon>
        <taxon>Pseudomonadati</taxon>
        <taxon>Pseudomonadota</taxon>
        <taxon>Gammaproteobacteria</taxon>
        <taxon>Alteromonadales</taxon>
        <taxon>Echinimonadaceae</taxon>
        <taxon>Neiella</taxon>
    </lineage>
</organism>
<dbReference type="CDD" id="cd22362">
    <property type="entry name" value="TnsA_endonuclease-like"/>
    <property type="match status" value="1"/>
</dbReference>
<dbReference type="Gene3D" id="3.40.1350.10">
    <property type="match status" value="1"/>
</dbReference>
<evidence type="ECO:0000313" key="3">
    <source>
        <dbReference type="Proteomes" id="UP001166251"/>
    </source>
</evidence>
<dbReference type="GO" id="GO:0004519">
    <property type="term" value="F:endonuclease activity"/>
    <property type="evidence" value="ECO:0007669"/>
    <property type="project" value="UniProtKB-KW"/>
</dbReference>
<name>A0ABS7EHK8_9GAMM</name>
<dbReference type="InterPro" id="IPR011856">
    <property type="entry name" value="tRNA_endonuc-like_dom_sf"/>
</dbReference>
<sequence length="275" mass="32621">MNKQPEITAQTVKHLNQWKREIAPPNPYKSFFSIRQTNKIGRRHRKFCPRQKRLVELMSDGEHHSYLALIWHPNTREVMDQYALDIDETMSIAGMLDITHPQKWETNEAIVMTTDFVVRRTCSSNGIKTIAYSFKYWNKIYKEDQNGSAIPKNLRTWQKFAIEREYWHRREIEYRLITERDATKVMAWNLAYFASEYEAEVSENELKDFCHSFIRVWSDNPLLELQDIISAAATELKTTFQRAQTLLKKAGLHRLIPFDINSAEIRLFRPVRLLP</sequence>
<dbReference type="Pfam" id="PF08722">
    <property type="entry name" value="Tn7_TnsA-like_N"/>
    <property type="match status" value="1"/>
</dbReference>
<keyword evidence="2" id="KW-0540">Nuclease</keyword>
<proteinExistence type="predicted"/>